<accession>A0ABU3BP48</accession>
<proteinExistence type="predicted"/>
<evidence type="ECO:0000313" key="2">
    <source>
        <dbReference type="EMBL" id="MDT0631069.1"/>
    </source>
</evidence>
<organism evidence="2 3">
    <name type="scientific">Rubrivirga litoralis</name>
    <dbReference type="NCBI Taxonomy" id="3075598"/>
    <lineage>
        <taxon>Bacteria</taxon>
        <taxon>Pseudomonadati</taxon>
        <taxon>Rhodothermota</taxon>
        <taxon>Rhodothermia</taxon>
        <taxon>Rhodothermales</taxon>
        <taxon>Rubricoccaceae</taxon>
        <taxon>Rubrivirga</taxon>
    </lineage>
</organism>
<dbReference type="InterPro" id="IPR007842">
    <property type="entry name" value="HEPN_dom"/>
</dbReference>
<reference evidence="2 3" key="1">
    <citation type="submission" date="2023-09" db="EMBL/GenBank/DDBJ databases">
        <authorList>
            <person name="Rey-Velasco X."/>
        </authorList>
    </citation>
    <scope>NUCLEOTIDE SEQUENCE [LARGE SCALE GENOMIC DNA]</scope>
    <source>
        <strain evidence="2 3">F394</strain>
    </source>
</reference>
<sequence length="128" mass="13916">MTDHEHGLALLDLARRDFRTVRAMGDDPAFADEVVGFHAQQAAEKALKAWLAAGGAAYGRTHDLSALLGMLESMGCDVDPFRSLVRLNVFAVRFRYESPGPGTPVESRSVLADDVAELVRHVEAQIVP</sequence>
<comment type="caution">
    <text evidence="2">The sequence shown here is derived from an EMBL/GenBank/DDBJ whole genome shotgun (WGS) entry which is preliminary data.</text>
</comment>
<evidence type="ECO:0000259" key="1">
    <source>
        <dbReference type="PROSITE" id="PS50910"/>
    </source>
</evidence>
<dbReference type="PROSITE" id="PS50910">
    <property type="entry name" value="HEPN"/>
    <property type="match status" value="1"/>
</dbReference>
<gene>
    <name evidence="2" type="ORF">RM540_04840</name>
</gene>
<protein>
    <submittedName>
        <fullName evidence="2">HEPN domain-containing protein</fullName>
    </submittedName>
</protein>
<dbReference type="Proteomes" id="UP001267426">
    <property type="component" value="Unassembled WGS sequence"/>
</dbReference>
<name>A0ABU3BP48_9BACT</name>
<evidence type="ECO:0000313" key="3">
    <source>
        <dbReference type="Proteomes" id="UP001267426"/>
    </source>
</evidence>
<keyword evidence="3" id="KW-1185">Reference proteome</keyword>
<feature type="domain" description="HEPN" evidence="1">
    <location>
        <begin position="13"/>
        <end position="125"/>
    </location>
</feature>
<dbReference type="Gene3D" id="1.20.120.330">
    <property type="entry name" value="Nucleotidyltransferases domain 2"/>
    <property type="match status" value="1"/>
</dbReference>
<dbReference type="Pfam" id="PF05168">
    <property type="entry name" value="HEPN"/>
    <property type="match status" value="1"/>
</dbReference>
<dbReference type="RefSeq" id="WP_311662410.1">
    <property type="nucleotide sequence ID" value="NZ_JAVRHT010000008.1"/>
</dbReference>
<dbReference type="EMBL" id="JAVRHT010000008">
    <property type="protein sequence ID" value="MDT0631069.1"/>
    <property type="molecule type" value="Genomic_DNA"/>
</dbReference>
<dbReference type="SUPFAM" id="SSF81593">
    <property type="entry name" value="Nucleotidyltransferase substrate binding subunit/domain"/>
    <property type="match status" value="1"/>
</dbReference>